<dbReference type="PROSITE" id="PS52045">
    <property type="entry name" value="NEPROSIN_PEP_CD"/>
    <property type="match status" value="1"/>
</dbReference>
<accession>A0A833RMN4</accession>
<dbReference type="PANTHER" id="PTHR31589:SF223">
    <property type="entry name" value="PROTEIN, PUTATIVE (DUF239)-RELATED"/>
    <property type="match status" value="1"/>
</dbReference>
<reference evidence="2" key="1">
    <citation type="submission" date="2020-01" db="EMBL/GenBank/DDBJ databases">
        <title>Genome sequence of Kobresia littledalei, the first chromosome-level genome in the family Cyperaceae.</title>
        <authorList>
            <person name="Qu G."/>
        </authorList>
    </citation>
    <scope>NUCLEOTIDE SEQUENCE</scope>
    <source>
        <strain evidence="2">C.B.Clarke</strain>
        <tissue evidence="2">Leaf</tissue>
    </source>
</reference>
<name>A0A833RMN4_9POAL</name>
<sequence>MKFVEVEGSQTEAKIKNDGMGCYSTDCQGFVLSNISGAPVPGGKVTPLSTYDGKDYFVTLTIKKDEKTQDWSLYHDDNSDPILIGWWPKALFNNTFNYATKIAWAAGVLYPNNETSPPMGSGHGAKEGANKAAYISHIKVIDQFGQITEPEDSIVKEFTDRYDCFTTDGFKYSHGKHYNFYYGGPSGCKN</sequence>
<evidence type="ECO:0000313" key="3">
    <source>
        <dbReference type="Proteomes" id="UP000623129"/>
    </source>
</evidence>
<dbReference type="InterPro" id="IPR004314">
    <property type="entry name" value="Neprosin"/>
</dbReference>
<dbReference type="Proteomes" id="UP000623129">
    <property type="component" value="Unassembled WGS sequence"/>
</dbReference>
<proteinExistence type="predicted"/>
<keyword evidence="3" id="KW-1185">Reference proteome</keyword>
<feature type="domain" description="Neprosin PEP catalytic" evidence="1">
    <location>
        <begin position="1"/>
        <end position="189"/>
    </location>
</feature>
<dbReference type="PANTHER" id="PTHR31589">
    <property type="entry name" value="PROTEIN, PUTATIVE (DUF239)-RELATED-RELATED"/>
    <property type="match status" value="1"/>
</dbReference>
<dbReference type="Pfam" id="PF03080">
    <property type="entry name" value="Neprosin"/>
    <property type="match status" value="1"/>
</dbReference>
<dbReference type="InterPro" id="IPR053168">
    <property type="entry name" value="Glutamic_endopeptidase"/>
</dbReference>
<evidence type="ECO:0000259" key="1">
    <source>
        <dbReference type="PROSITE" id="PS52045"/>
    </source>
</evidence>
<comment type="caution">
    <text evidence="2">The sequence shown here is derived from an EMBL/GenBank/DDBJ whole genome shotgun (WGS) entry which is preliminary data.</text>
</comment>
<dbReference type="EMBL" id="SWLB01000005">
    <property type="protein sequence ID" value="KAF3338661.1"/>
    <property type="molecule type" value="Genomic_DNA"/>
</dbReference>
<evidence type="ECO:0000313" key="2">
    <source>
        <dbReference type="EMBL" id="KAF3338661.1"/>
    </source>
</evidence>
<gene>
    <name evidence="2" type="ORF">FCM35_KLT17498</name>
</gene>
<dbReference type="AlphaFoldDB" id="A0A833RMN4"/>
<dbReference type="OrthoDB" id="580651at2759"/>
<organism evidence="2 3">
    <name type="scientific">Carex littledalei</name>
    <dbReference type="NCBI Taxonomy" id="544730"/>
    <lineage>
        <taxon>Eukaryota</taxon>
        <taxon>Viridiplantae</taxon>
        <taxon>Streptophyta</taxon>
        <taxon>Embryophyta</taxon>
        <taxon>Tracheophyta</taxon>
        <taxon>Spermatophyta</taxon>
        <taxon>Magnoliopsida</taxon>
        <taxon>Liliopsida</taxon>
        <taxon>Poales</taxon>
        <taxon>Cyperaceae</taxon>
        <taxon>Cyperoideae</taxon>
        <taxon>Cariceae</taxon>
        <taxon>Carex</taxon>
        <taxon>Carex subgen. Euthyceras</taxon>
    </lineage>
</organism>
<protein>
    <recommendedName>
        <fullName evidence="1">Neprosin PEP catalytic domain-containing protein</fullName>
    </recommendedName>
</protein>